<sequence>MAQNRHMYSSHDNPRPNASDRPDSRPAPPSTVPSKRSAETQEAAWVADEDRFVLQQAKRKASIRVKAGRAQPIDWLAVTLQAIDPAGNGAEEDGEDSELQVVDPEGIFEDLDEDELVELERGIDTYVTLESSRTNLDFWNTMKIICNDRRQALSRKAPAARGISSVSADLDRMLGPKSYEQLEALEKQIRQKLRSDEQIDFDYWEELLKNLLIYKAKAKLRKVSQSVVQARLDGLRKQQEQDALAVRNDVALLLAERKTENAQSDDRSRLDPDPALRLNPEEKALTITDEKTFIDDLERRKVLKKAYIPSNQGSNALQLSGSIQQQRSGTAQNDESSRTATALYEREAARGVMDGEEIFAAEEDVSTLSKPQWSDKYRPRKPRYFNRVQMGYEWNKYNQTHYDHDNPPPKVVQGYKFNIFYPDLIDVTKAPTYRIERENGRKRGQSFAAAGEDDTCLIRFIAGPPYEDIAFRIIDKEWDYSAKRERGFKSSFDKGILQLHFQFKKQAHPQRHLAAMTPPVAHTGTAAAIRSVLGLGRRLSRLSGRSSLFVLHGCGHARAWLGILVKMSCPSIFLHASAYRPDDRCLFPTRGRSAVQPADGKATVRLGSTRGVAGVLCFLLHQMCWRYTSSA</sequence>
<accession>A0ACC3S699</accession>
<organism evidence="1 2">
    <name type="scientific">Zalaria obscura</name>
    <dbReference type="NCBI Taxonomy" id="2024903"/>
    <lineage>
        <taxon>Eukaryota</taxon>
        <taxon>Fungi</taxon>
        <taxon>Dikarya</taxon>
        <taxon>Ascomycota</taxon>
        <taxon>Pezizomycotina</taxon>
        <taxon>Dothideomycetes</taxon>
        <taxon>Dothideomycetidae</taxon>
        <taxon>Dothideales</taxon>
        <taxon>Zalariaceae</taxon>
        <taxon>Zalaria</taxon>
    </lineage>
</organism>
<dbReference type="Proteomes" id="UP001320706">
    <property type="component" value="Unassembled WGS sequence"/>
</dbReference>
<proteinExistence type="predicted"/>
<protein>
    <submittedName>
        <fullName evidence="1">Uncharacterized protein</fullName>
    </submittedName>
</protein>
<name>A0ACC3S699_9PEZI</name>
<reference evidence="1" key="1">
    <citation type="submission" date="2024-02" db="EMBL/GenBank/DDBJ databases">
        <title>Metagenome Assembled Genome of Zalaria obscura JY119.</title>
        <authorList>
            <person name="Vighnesh L."/>
            <person name="Jagadeeshwari U."/>
            <person name="Venkata Ramana C."/>
            <person name="Sasikala C."/>
        </authorList>
    </citation>
    <scope>NUCLEOTIDE SEQUENCE</scope>
    <source>
        <strain evidence="1">JY119</strain>
    </source>
</reference>
<dbReference type="EMBL" id="JAMKPW020000040">
    <property type="protein sequence ID" value="KAK8198694.1"/>
    <property type="molecule type" value="Genomic_DNA"/>
</dbReference>
<keyword evidence="2" id="KW-1185">Reference proteome</keyword>
<comment type="caution">
    <text evidence="1">The sequence shown here is derived from an EMBL/GenBank/DDBJ whole genome shotgun (WGS) entry which is preliminary data.</text>
</comment>
<evidence type="ECO:0000313" key="1">
    <source>
        <dbReference type="EMBL" id="KAK8198694.1"/>
    </source>
</evidence>
<gene>
    <name evidence="1" type="ORF">M8818_006561</name>
</gene>
<evidence type="ECO:0000313" key="2">
    <source>
        <dbReference type="Proteomes" id="UP001320706"/>
    </source>
</evidence>